<dbReference type="GO" id="GO:0005524">
    <property type="term" value="F:ATP binding"/>
    <property type="evidence" value="ECO:0007669"/>
    <property type="project" value="UniProtKB-KW"/>
</dbReference>
<evidence type="ECO:0000256" key="4">
    <source>
        <dbReference type="ARBA" id="ARBA00022806"/>
    </source>
</evidence>
<evidence type="ECO:0000256" key="7">
    <source>
        <dbReference type="ARBA" id="ARBA00023204"/>
    </source>
</evidence>
<dbReference type="PROSITE" id="PS51194">
    <property type="entry name" value="HELICASE_CTER"/>
    <property type="match status" value="1"/>
</dbReference>
<evidence type="ECO:0000256" key="10">
    <source>
        <dbReference type="PROSITE-ProRule" id="PRU00552"/>
    </source>
</evidence>
<evidence type="ECO:0000256" key="3">
    <source>
        <dbReference type="ARBA" id="ARBA00022801"/>
    </source>
</evidence>
<dbReference type="InterPro" id="IPR045628">
    <property type="entry name" value="Lhr_WH_dom"/>
</dbReference>
<dbReference type="PANTHER" id="PTHR47962">
    <property type="entry name" value="ATP-DEPENDENT HELICASE LHR-RELATED-RELATED"/>
    <property type="match status" value="1"/>
</dbReference>
<keyword evidence="7" id="KW-0234">DNA repair</keyword>
<protein>
    <submittedName>
        <fullName evidence="14">DEAD/DEAH box helicase domain protein</fullName>
    </submittedName>
</protein>
<keyword evidence="1" id="KW-0547">Nucleotide-binding</keyword>
<dbReference type="OrthoDB" id="372104at2157"/>
<dbReference type="Pfam" id="PF00271">
    <property type="entry name" value="Helicase_C"/>
    <property type="match status" value="1"/>
</dbReference>
<dbReference type="GeneID" id="5710031"/>
<dbReference type="SMART" id="SM00487">
    <property type="entry name" value="DEXDc"/>
    <property type="match status" value="1"/>
</dbReference>
<evidence type="ECO:0000256" key="1">
    <source>
        <dbReference type="ARBA" id="ARBA00022741"/>
    </source>
</evidence>
<sequence length="926" mass="104142">MVVNSFELLHPKVKEAVKELGYEKPTKVQELAIPIVLTGEHTLISSPTGTGKTEAALLPVLSMMLNSGVREGIRILYITPAKSLNRDLEQRIRRLSSLLGLTIAVRHGDTTSSERSRQRRNPPQILITTPETLQILLVSPVMRNWLRGVGWVIIDEVHELLGSKRGVQLAVGLERLVELAGEFQRIALSATIGDLELASSLVGGVGRGVRIVNVNDVSRTMELTIHYLRPDSDIEEAARRISEVVNRYGGSVLLFTNTRDMAELLGTELKKVINGVEVYHGSLSRERRETVEEGLRNGEVKVVVSTSSLELGIDIGSIEAVIQYMSPKQSDRLIQRVGRSGHEVGGVAKGHVFTVTPDDYLESLVLARRAIEGELEGDYPYHAGAMDVLLHQLAGIILDHGGSVTVNDAYRIIKRAHPYSSLQLSDLMRLIEFSSRELKLIGNYDGVLRNRRGLRIYYLQNVSMIPDERRFKAVNYMDKSTIGELDEDFALTLEQNKVIVLAGRLWRVLTIDKDEGVITLDELRSGEGELPEWIGDEIPVSYEVAQEVCRLRRRLLAGGSLSSFNRIKLMNINELLEDVRELSSDLRGKYPDVNETLIEYSSNLIVIHSCLGTKGNEALGLYLTGYLTGRLALSISYVRDPYRVIIKTPRPINPEIIRRALQEDVDTVEETLRNVIKNSNLYRYRFIHVARRMGVLPKGTIDVNVDRLTKVYNESVLDNEVINEIEVDKLDLDALRRFINGIKDGVIKLNFLARKPSKLALMVMGGLGTRSIITDEVPRNIIIDSVKKRIMNKEVTLLCLRCGWHLTGKVSNIINMELKCPKCGMKTLTMLKHRDEDINKAIKLITRARRGLQLTTDEEEYLSELRERARVIMDHGYRGLIALSAYGVGTATVKRILSNITNDDELFLNILEAEREYVRTKAFWAD</sequence>
<name>A8M9R8_CALMQ</name>
<dbReference type="InterPro" id="IPR014014">
    <property type="entry name" value="RNA_helicase_DEAD_Q_motif"/>
</dbReference>
<dbReference type="PROSITE" id="PS51192">
    <property type="entry name" value="HELICASE_ATP_BIND_1"/>
    <property type="match status" value="1"/>
</dbReference>
<dbReference type="GO" id="GO:0140097">
    <property type="term" value="F:catalytic activity, acting on DNA"/>
    <property type="evidence" value="ECO:0007669"/>
    <property type="project" value="UniProtKB-ARBA"/>
</dbReference>
<dbReference type="HOGENOM" id="CLU_002025_0_0_2"/>
<evidence type="ECO:0000259" key="13">
    <source>
        <dbReference type="PROSITE" id="PS51195"/>
    </source>
</evidence>
<dbReference type="GO" id="GO:0003677">
    <property type="term" value="F:DNA binding"/>
    <property type="evidence" value="ECO:0007669"/>
    <property type="project" value="UniProtKB-KW"/>
</dbReference>
<gene>
    <name evidence="14" type="ordered locus">Cmaq_0095</name>
</gene>
<evidence type="ECO:0000256" key="8">
    <source>
        <dbReference type="ARBA" id="ARBA00023235"/>
    </source>
</evidence>
<evidence type="ECO:0000256" key="2">
    <source>
        <dbReference type="ARBA" id="ARBA00022763"/>
    </source>
</evidence>
<keyword evidence="5" id="KW-0067">ATP-binding</keyword>
<dbReference type="PANTHER" id="PTHR47962:SF5">
    <property type="entry name" value="ATP-DEPENDENT HELICASE LHR-RELATED"/>
    <property type="match status" value="1"/>
</dbReference>
<dbReference type="InterPro" id="IPR011545">
    <property type="entry name" value="DEAD/DEAH_box_helicase_dom"/>
</dbReference>
<comment type="similarity">
    <text evidence="9">Belongs to the Lhr helicase family. Lhr-Core subfamily.</text>
</comment>
<dbReference type="STRING" id="397948.Cmaq_0095"/>
<dbReference type="InterPro" id="IPR052511">
    <property type="entry name" value="ATP-dep_Helicase"/>
</dbReference>
<dbReference type="SUPFAM" id="SSF52540">
    <property type="entry name" value="P-loop containing nucleoside triphosphate hydrolases"/>
    <property type="match status" value="1"/>
</dbReference>
<dbReference type="PIRSF" id="PIRSF037307">
    <property type="entry name" value="Lhr-like_helic_prd"/>
    <property type="match status" value="1"/>
</dbReference>
<evidence type="ECO:0000313" key="15">
    <source>
        <dbReference type="Proteomes" id="UP000001137"/>
    </source>
</evidence>
<reference evidence="14 15" key="1">
    <citation type="submission" date="2007-10" db="EMBL/GenBank/DDBJ databases">
        <title>Complete sequence of Caldivirga maquilingensis IC-167.</title>
        <authorList>
            <consortium name="US DOE Joint Genome Institute"/>
            <person name="Copeland A."/>
            <person name="Lucas S."/>
            <person name="Lapidus A."/>
            <person name="Barry K."/>
            <person name="Glavina del Rio T."/>
            <person name="Dalin E."/>
            <person name="Tice H."/>
            <person name="Pitluck S."/>
            <person name="Saunders E."/>
            <person name="Brettin T."/>
            <person name="Bruce D."/>
            <person name="Detter J.C."/>
            <person name="Han C."/>
            <person name="Schmutz J."/>
            <person name="Larimer F."/>
            <person name="Land M."/>
            <person name="Hauser L."/>
            <person name="Kyrpides N."/>
            <person name="Ivanova N."/>
            <person name="Biddle J.F."/>
            <person name="Zhang Z."/>
            <person name="Fitz-Gibbon S.T."/>
            <person name="Lowe T.M."/>
            <person name="Saltikov C."/>
            <person name="House C.H."/>
            <person name="Richardson P."/>
        </authorList>
    </citation>
    <scope>NUCLEOTIDE SEQUENCE [LARGE SCALE GENOMIC DNA]</scope>
    <source>
        <strain evidence="15">ATCC 700844 / DSM 13496 / JCM 10307 / IC-167</strain>
    </source>
</reference>
<dbReference type="InterPro" id="IPR013701">
    <property type="entry name" value="Lhr-like_DEAD/DEAH_assoc"/>
</dbReference>
<evidence type="ECO:0000313" key="14">
    <source>
        <dbReference type="EMBL" id="ABW00949.1"/>
    </source>
</evidence>
<keyword evidence="15" id="KW-1185">Reference proteome</keyword>
<feature type="domain" description="Helicase C-terminal" evidence="12">
    <location>
        <begin position="240"/>
        <end position="387"/>
    </location>
</feature>
<dbReference type="InterPro" id="IPR001650">
    <property type="entry name" value="Helicase_C-like"/>
</dbReference>
<dbReference type="InterPro" id="IPR014001">
    <property type="entry name" value="Helicase_ATP-bd"/>
</dbReference>
<dbReference type="AlphaFoldDB" id="A8M9R8"/>
<evidence type="ECO:0000256" key="6">
    <source>
        <dbReference type="ARBA" id="ARBA00023125"/>
    </source>
</evidence>
<dbReference type="Proteomes" id="UP000001137">
    <property type="component" value="Chromosome"/>
</dbReference>
<feature type="domain" description="Helicase ATP-binding" evidence="11">
    <location>
        <begin position="33"/>
        <end position="194"/>
    </location>
</feature>
<keyword evidence="6" id="KW-0238">DNA-binding</keyword>
<dbReference type="SMART" id="SM00490">
    <property type="entry name" value="HELICc"/>
    <property type="match status" value="1"/>
</dbReference>
<dbReference type="PROSITE" id="PS51195">
    <property type="entry name" value="Q_MOTIF"/>
    <property type="match status" value="1"/>
</dbReference>
<feature type="domain" description="DEAD-box RNA helicase Q" evidence="13">
    <location>
        <begin position="2"/>
        <end position="30"/>
    </location>
</feature>
<evidence type="ECO:0000259" key="11">
    <source>
        <dbReference type="PROSITE" id="PS51192"/>
    </source>
</evidence>
<dbReference type="Pfam" id="PF19306">
    <property type="entry name" value="WHD_Lhr"/>
    <property type="match status" value="1"/>
</dbReference>
<keyword evidence="4 14" id="KW-0347">Helicase</keyword>
<keyword evidence="8" id="KW-0413">Isomerase</keyword>
<proteinExistence type="inferred from homology"/>
<dbReference type="InterPro" id="IPR017170">
    <property type="entry name" value="Lhr-like"/>
</dbReference>
<evidence type="ECO:0000259" key="12">
    <source>
        <dbReference type="PROSITE" id="PS51194"/>
    </source>
</evidence>
<evidence type="ECO:0000256" key="5">
    <source>
        <dbReference type="ARBA" id="ARBA00022840"/>
    </source>
</evidence>
<feature type="short sequence motif" description="Q motif" evidence="10">
    <location>
        <begin position="2"/>
        <end position="30"/>
    </location>
</feature>
<dbReference type="eggNOG" id="arCOG00557">
    <property type="taxonomic scope" value="Archaea"/>
</dbReference>
<dbReference type="InterPro" id="IPR027417">
    <property type="entry name" value="P-loop_NTPase"/>
</dbReference>
<dbReference type="Pfam" id="PF00270">
    <property type="entry name" value="DEAD"/>
    <property type="match status" value="1"/>
</dbReference>
<accession>A8M9R8</accession>
<organism evidence="14 15">
    <name type="scientific">Caldivirga maquilingensis (strain ATCC 700844 / DSM 13496 / JCM 10307 / IC-167)</name>
    <dbReference type="NCBI Taxonomy" id="397948"/>
    <lineage>
        <taxon>Archaea</taxon>
        <taxon>Thermoproteota</taxon>
        <taxon>Thermoprotei</taxon>
        <taxon>Thermoproteales</taxon>
        <taxon>Thermoproteaceae</taxon>
        <taxon>Caldivirga</taxon>
    </lineage>
</organism>
<dbReference type="GO" id="GO:0006281">
    <property type="term" value="P:DNA repair"/>
    <property type="evidence" value="ECO:0007669"/>
    <property type="project" value="UniProtKB-KW"/>
</dbReference>
<dbReference type="GO" id="GO:0003724">
    <property type="term" value="F:RNA helicase activity"/>
    <property type="evidence" value="ECO:0007669"/>
    <property type="project" value="InterPro"/>
</dbReference>
<dbReference type="EMBL" id="CP000852">
    <property type="protein sequence ID" value="ABW00949.1"/>
    <property type="molecule type" value="Genomic_DNA"/>
</dbReference>
<dbReference type="RefSeq" id="WP_012185169.1">
    <property type="nucleotide sequence ID" value="NC_009954.1"/>
</dbReference>
<dbReference type="Gene3D" id="3.40.50.300">
    <property type="entry name" value="P-loop containing nucleotide triphosphate hydrolases"/>
    <property type="match status" value="2"/>
</dbReference>
<evidence type="ECO:0000256" key="9">
    <source>
        <dbReference type="ARBA" id="ARBA00093467"/>
    </source>
</evidence>
<keyword evidence="2" id="KW-0227">DNA damage</keyword>
<dbReference type="GO" id="GO:0016887">
    <property type="term" value="F:ATP hydrolysis activity"/>
    <property type="evidence" value="ECO:0007669"/>
    <property type="project" value="TreeGrafter"/>
</dbReference>
<dbReference type="Pfam" id="PF08494">
    <property type="entry name" value="DEAD_assoc"/>
    <property type="match status" value="1"/>
</dbReference>
<keyword evidence="3" id="KW-0378">Hydrolase</keyword>
<dbReference type="KEGG" id="cma:Cmaq_0095"/>